<keyword evidence="2" id="KW-1185">Reference proteome</keyword>
<organism evidence="1 2">
    <name type="scientific">Anoxybacterium hadale</name>
    <dbReference type="NCBI Taxonomy" id="3408580"/>
    <lineage>
        <taxon>Bacteria</taxon>
        <taxon>Bacillati</taxon>
        <taxon>Bacillota</taxon>
        <taxon>Clostridia</taxon>
        <taxon>Peptostreptococcales</taxon>
        <taxon>Anaerovoracaceae</taxon>
        <taxon>Anoxybacterium</taxon>
    </lineage>
</organism>
<dbReference type="EMBL" id="CP042469">
    <property type="protein sequence ID" value="QOX65036.1"/>
    <property type="molecule type" value="Genomic_DNA"/>
</dbReference>
<protein>
    <submittedName>
        <fullName evidence="1">DUF3794 domain-containing protein</fullName>
    </submittedName>
</protein>
<name>A0ACD1AF02_9FIRM</name>
<gene>
    <name evidence="1" type="ORF">FRZ06_17645</name>
</gene>
<reference evidence="1" key="1">
    <citation type="submission" date="2019-08" db="EMBL/GenBank/DDBJ databases">
        <title>Genome sequence of Clostridiales bacterium MT110.</title>
        <authorList>
            <person name="Cao J."/>
        </authorList>
    </citation>
    <scope>NUCLEOTIDE SEQUENCE</scope>
    <source>
        <strain evidence="1">MT110</strain>
    </source>
</reference>
<proteinExistence type="predicted"/>
<evidence type="ECO:0000313" key="2">
    <source>
        <dbReference type="Proteomes" id="UP000594014"/>
    </source>
</evidence>
<sequence length="777" mass="85428">MTYEKNPLEFEGIPDFALQPAKEADEYSYHYMPKGVNSRFDPAAYERVLHETAKQAAETEQVEIPVFQDEQTFAGYDDTSENTAAQAAVAQVAAQDAAEGFPAYGEPALEAVPEVIPVSLEADNVSESSEDAALAATQTEDAAILEEVSPDAAPAAADVLEKGAGADEEAAMETITFTEAIKSKNWPDLPFAFADKEKKSEAIHNFTAPFAKRPVLQPTPVPKAVPVKAPIVGSLMSSKLKLVDMKQKNPLRVSLEEDILVPDVKPDLARILTMDGKVKLSDREIHTGQTETDSVRITGDLLLQTLYVPETNADGDPIVAIESKIPFKNDAEMKAGPYSDLAVVPSVESIDFTVVNERKFRVRATIVFHLKEYSNVDIEVFEGLRDEEVQMLKERIKLTDVALRKTETTEIKDDLALKENMPEISKILKYDVSVVENHKQITKEKAVINASVNCNILYLGAEGNNDAAAADAGAQEDNSTAVPVLYQGKTEFTQFIRLDGEHNPGDQNPAGSKINFNISSLNLTAKEDGNGKRGLFELDMSVDTGLELYKNVEKEVVTDVYHHKKDVQFDTDEIGVLTLGGSGVAEISAREIINVPDRYGSVDKVIYVNGTIKEKRSTIEQTKSVVEGTVNVSLICTSADERKTIFSIEQEIPFRSAMEIPGITPDMTANNDIALKEIWFDKINNKQIEVNAGILVNTVVATQERHQLVKSVSFLDSPQDSNPVPGIILYISKTGDTIWNIAKKYRTTIDEIKKINDLEYGKEINPGTKLLIVAKNY</sequence>
<evidence type="ECO:0000313" key="1">
    <source>
        <dbReference type="EMBL" id="QOX65036.1"/>
    </source>
</evidence>
<dbReference type="Proteomes" id="UP000594014">
    <property type="component" value="Chromosome"/>
</dbReference>
<accession>A0ACD1AF02</accession>